<sequence>MDTTIVKRYCSNGHKFQVKPTFIPCCLQASKHIKRRRRYRQPSNGRSAQKRRQRAHAFLKLRDRGLCRYCGEPGVEVDHVMPRCSNGSESAFGNMVWCCRRCNGVKGAKEGFNMKNSRLYYEGQLIAPSHLFGAELLQRLQTG</sequence>
<evidence type="ECO:0000259" key="1">
    <source>
        <dbReference type="SMART" id="SM00507"/>
    </source>
</evidence>
<dbReference type="Pfam" id="PF01844">
    <property type="entry name" value="HNH"/>
    <property type="match status" value="1"/>
</dbReference>
<feature type="domain" description="HNH nuclease" evidence="1">
    <location>
        <begin position="54"/>
        <end position="104"/>
    </location>
</feature>
<name>A0A0F9SDR1_9ZZZZ</name>
<dbReference type="GO" id="GO:0008270">
    <property type="term" value="F:zinc ion binding"/>
    <property type="evidence" value="ECO:0007669"/>
    <property type="project" value="InterPro"/>
</dbReference>
<dbReference type="PANTHER" id="PTHR33877:SF2">
    <property type="entry name" value="OS07G0170200 PROTEIN"/>
    <property type="match status" value="1"/>
</dbReference>
<dbReference type="AlphaFoldDB" id="A0A0F9SDR1"/>
<dbReference type="InterPro" id="IPR003615">
    <property type="entry name" value="HNH_nuc"/>
</dbReference>
<dbReference type="InterPro" id="IPR052892">
    <property type="entry name" value="NA-targeting_endonuclease"/>
</dbReference>
<dbReference type="InterPro" id="IPR002711">
    <property type="entry name" value="HNH"/>
</dbReference>
<dbReference type="SMART" id="SM00507">
    <property type="entry name" value="HNHc"/>
    <property type="match status" value="1"/>
</dbReference>
<comment type="caution">
    <text evidence="2">The sequence shown here is derived from an EMBL/GenBank/DDBJ whole genome shotgun (WGS) entry which is preliminary data.</text>
</comment>
<dbReference type="PANTHER" id="PTHR33877">
    <property type="entry name" value="SLL1193 PROTEIN"/>
    <property type="match status" value="1"/>
</dbReference>
<proteinExistence type="predicted"/>
<protein>
    <recommendedName>
        <fullName evidence="1">HNH nuclease domain-containing protein</fullName>
    </recommendedName>
</protein>
<dbReference type="GO" id="GO:0003676">
    <property type="term" value="F:nucleic acid binding"/>
    <property type="evidence" value="ECO:0007669"/>
    <property type="project" value="InterPro"/>
</dbReference>
<dbReference type="EMBL" id="LAZR01000697">
    <property type="protein sequence ID" value="KKN60427.1"/>
    <property type="molecule type" value="Genomic_DNA"/>
</dbReference>
<dbReference type="GO" id="GO:0004519">
    <property type="term" value="F:endonuclease activity"/>
    <property type="evidence" value="ECO:0007669"/>
    <property type="project" value="InterPro"/>
</dbReference>
<evidence type="ECO:0000313" key="2">
    <source>
        <dbReference type="EMBL" id="KKN60427.1"/>
    </source>
</evidence>
<reference evidence="2" key="1">
    <citation type="journal article" date="2015" name="Nature">
        <title>Complex archaea that bridge the gap between prokaryotes and eukaryotes.</title>
        <authorList>
            <person name="Spang A."/>
            <person name="Saw J.H."/>
            <person name="Jorgensen S.L."/>
            <person name="Zaremba-Niedzwiedzka K."/>
            <person name="Martijn J."/>
            <person name="Lind A.E."/>
            <person name="van Eijk R."/>
            <person name="Schleper C."/>
            <person name="Guy L."/>
            <person name="Ettema T.J."/>
        </authorList>
    </citation>
    <scope>NUCLEOTIDE SEQUENCE</scope>
</reference>
<gene>
    <name evidence="2" type="ORF">LCGC14_0532610</name>
</gene>
<accession>A0A0F9SDR1</accession>
<dbReference type="Gene3D" id="1.10.30.50">
    <property type="match status" value="1"/>
</dbReference>
<dbReference type="CDD" id="cd00085">
    <property type="entry name" value="HNHc"/>
    <property type="match status" value="1"/>
</dbReference>
<organism evidence="2">
    <name type="scientific">marine sediment metagenome</name>
    <dbReference type="NCBI Taxonomy" id="412755"/>
    <lineage>
        <taxon>unclassified sequences</taxon>
        <taxon>metagenomes</taxon>
        <taxon>ecological metagenomes</taxon>
    </lineage>
</organism>